<proteinExistence type="predicted"/>
<keyword evidence="1" id="KW-0812">Transmembrane</keyword>
<gene>
    <name evidence="2" type="ORF">EVAR_58565_1</name>
</gene>
<evidence type="ECO:0000313" key="2">
    <source>
        <dbReference type="EMBL" id="GBP74287.1"/>
    </source>
</evidence>
<evidence type="ECO:0000256" key="1">
    <source>
        <dbReference type="SAM" id="Phobius"/>
    </source>
</evidence>
<name>A0A4C1YIQ1_EUMVA</name>
<keyword evidence="3" id="KW-1185">Reference proteome</keyword>
<dbReference type="EMBL" id="BGZK01001201">
    <property type="protein sequence ID" value="GBP74287.1"/>
    <property type="molecule type" value="Genomic_DNA"/>
</dbReference>
<keyword evidence="1" id="KW-1133">Transmembrane helix</keyword>
<feature type="transmembrane region" description="Helical" evidence="1">
    <location>
        <begin position="58"/>
        <end position="80"/>
    </location>
</feature>
<comment type="caution">
    <text evidence="2">The sequence shown here is derived from an EMBL/GenBank/DDBJ whole genome shotgun (WGS) entry which is preliminary data.</text>
</comment>
<dbReference type="Proteomes" id="UP000299102">
    <property type="component" value="Unassembled WGS sequence"/>
</dbReference>
<keyword evidence="1" id="KW-0472">Membrane</keyword>
<reference evidence="2 3" key="1">
    <citation type="journal article" date="2019" name="Commun. Biol.">
        <title>The bagworm genome reveals a unique fibroin gene that provides high tensile strength.</title>
        <authorList>
            <person name="Kono N."/>
            <person name="Nakamura H."/>
            <person name="Ohtoshi R."/>
            <person name="Tomita M."/>
            <person name="Numata K."/>
            <person name="Arakawa K."/>
        </authorList>
    </citation>
    <scope>NUCLEOTIDE SEQUENCE [LARGE SCALE GENOMIC DNA]</scope>
</reference>
<evidence type="ECO:0000313" key="3">
    <source>
        <dbReference type="Proteomes" id="UP000299102"/>
    </source>
</evidence>
<accession>A0A4C1YIQ1</accession>
<protein>
    <submittedName>
        <fullName evidence="2">Uncharacterized protein</fullName>
    </submittedName>
</protein>
<dbReference type="AlphaFoldDB" id="A0A4C1YIQ1"/>
<organism evidence="2 3">
    <name type="scientific">Eumeta variegata</name>
    <name type="common">Bagworm moth</name>
    <name type="synonym">Eumeta japonica</name>
    <dbReference type="NCBI Taxonomy" id="151549"/>
    <lineage>
        <taxon>Eukaryota</taxon>
        <taxon>Metazoa</taxon>
        <taxon>Ecdysozoa</taxon>
        <taxon>Arthropoda</taxon>
        <taxon>Hexapoda</taxon>
        <taxon>Insecta</taxon>
        <taxon>Pterygota</taxon>
        <taxon>Neoptera</taxon>
        <taxon>Endopterygota</taxon>
        <taxon>Lepidoptera</taxon>
        <taxon>Glossata</taxon>
        <taxon>Ditrysia</taxon>
        <taxon>Tineoidea</taxon>
        <taxon>Psychidae</taxon>
        <taxon>Oiketicinae</taxon>
        <taxon>Eumeta</taxon>
    </lineage>
</organism>
<sequence length="118" mass="13403">MCSRRYGGLRVTPKKYGITLPPPSFFIGYRRKQEFLWNKSSDTRNLSDSFDERPRDPAAGMTVIFLFVISCSMASTTLAGRSDWRSLLNRQVDLTIQESEPTSRLVRIHPPPAPVRSA</sequence>